<dbReference type="RefSeq" id="XP_026619201.1">
    <property type="nucleotide sequence ID" value="XM_026773526.1"/>
</dbReference>
<dbReference type="AlphaFoldDB" id="A0A3F3PH29"/>
<evidence type="ECO:0000313" key="1">
    <source>
        <dbReference type="EMBL" id="RDH26179.1"/>
    </source>
</evidence>
<keyword evidence="2" id="KW-1185">Reference proteome</keyword>
<proteinExistence type="predicted"/>
<dbReference type="STRING" id="1341132.A0A3F3PH29"/>
<reference evidence="1 2" key="1">
    <citation type="submission" date="2018-07" db="EMBL/GenBank/DDBJ databases">
        <title>The genomes of Aspergillus section Nigri reveals drivers in fungal speciation.</title>
        <authorList>
            <consortium name="DOE Joint Genome Institute"/>
            <person name="Vesth T.C."/>
            <person name="Nybo J."/>
            <person name="Theobald S."/>
            <person name="Brandl J."/>
            <person name="Frisvad J.C."/>
            <person name="Nielsen K.F."/>
            <person name="Lyhne E.K."/>
            <person name="Kogle M.E."/>
            <person name="Kuo A."/>
            <person name="Riley R."/>
            <person name="Clum A."/>
            <person name="Nolan M."/>
            <person name="Lipzen A."/>
            <person name="Salamov A."/>
            <person name="Henrissat B."/>
            <person name="Wiebenga A."/>
            <person name="De vries R.P."/>
            <person name="Grigoriev I.V."/>
            <person name="Mortensen U.H."/>
            <person name="Andersen M.R."/>
            <person name="Baker S.E."/>
        </authorList>
    </citation>
    <scope>NUCLEOTIDE SEQUENCE [LARGE SCALE GENOMIC DNA]</scope>
    <source>
        <strain evidence="1 2">CBS 139.54b</strain>
    </source>
</reference>
<gene>
    <name evidence="1" type="ORF">BDQ94DRAFT_180012</name>
</gene>
<organism evidence="1 2">
    <name type="scientific">Aspergillus welwitschiae</name>
    <dbReference type="NCBI Taxonomy" id="1341132"/>
    <lineage>
        <taxon>Eukaryota</taxon>
        <taxon>Fungi</taxon>
        <taxon>Dikarya</taxon>
        <taxon>Ascomycota</taxon>
        <taxon>Pezizomycotina</taxon>
        <taxon>Eurotiomycetes</taxon>
        <taxon>Eurotiomycetidae</taxon>
        <taxon>Eurotiales</taxon>
        <taxon>Aspergillaceae</taxon>
        <taxon>Aspergillus</taxon>
        <taxon>Aspergillus subgen. Circumdati</taxon>
    </lineage>
</organism>
<protein>
    <submittedName>
        <fullName evidence="1">Uncharacterized protein</fullName>
    </submittedName>
</protein>
<dbReference type="EMBL" id="KZ852236">
    <property type="protein sequence ID" value="RDH26179.1"/>
    <property type="molecule type" value="Genomic_DNA"/>
</dbReference>
<sequence>MPAARRDVRGTVWFGRTRPPAVSTQHAAMCTTSDYVPSNQAFIRATPGLNCLPPQHSTPNPAPREILARSPWEIYEACSAINYGRTMMQAVERSTIEIYVRMIDRLAHCRSPRLLSVFQYAEQYLLVQVIMRHIPEREEAQNLWPERAAPQCLRFLRDESGELEGELKIAGALKSTFKALRLIVHEIVEEHGSGFSWSSELRAFKSALARSTSGQCLDDIMRRRISKHAFFEQVAGAGGLKLLVELVKGTVFHEVIVRREGAFSRAGARGKPLRPSTT</sequence>
<dbReference type="Proteomes" id="UP000253729">
    <property type="component" value="Unassembled WGS sequence"/>
</dbReference>
<name>A0A3F3PH29_9EURO</name>
<dbReference type="GeneID" id="38141882"/>
<accession>A0A3F3PH29</accession>
<evidence type="ECO:0000313" key="2">
    <source>
        <dbReference type="Proteomes" id="UP000253729"/>
    </source>
</evidence>